<organism evidence="1 2">
    <name type="scientific">Rhamnusium bicolor</name>
    <dbReference type="NCBI Taxonomy" id="1586634"/>
    <lineage>
        <taxon>Eukaryota</taxon>
        <taxon>Metazoa</taxon>
        <taxon>Ecdysozoa</taxon>
        <taxon>Arthropoda</taxon>
        <taxon>Hexapoda</taxon>
        <taxon>Insecta</taxon>
        <taxon>Pterygota</taxon>
        <taxon>Neoptera</taxon>
        <taxon>Endopterygota</taxon>
        <taxon>Coleoptera</taxon>
        <taxon>Polyphaga</taxon>
        <taxon>Cucujiformia</taxon>
        <taxon>Chrysomeloidea</taxon>
        <taxon>Cerambycidae</taxon>
        <taxon>Lepturinae</taxon>
        <taxon>Rhagiini</taxon>
        <taxon>Rhamnusium</taxon>
    </lineage>
</organism>
<reference evidence="1" key="1">
    <citation type="journal article" date="2023" name="Insect Mol. Biol.">
        <title>Genome sequencing provides insights into the evolution of gene families encoding plant cell wall-degrading enzymes in longhorned beetles.</title>
        <authorList>
            <person name="Shin N.R."/>
            <person name="Okamura Y."/>
            <person name="Kirsch R."/>
            <person name="Pauchet Y."/>
        </authorList>
    </citation>
    <scope>NUCLEOTIDE SEQUENCE</scope>
    <source>
        <strain evidence="1">RBIC_L_NR</strain>
    </source>
</reference>
<keyword evidence="2" id="KW-1185">Reference proteome</keyword>
<dbReference type="AlphaFoldDB" id="A0AAV8WSQ6"/>
<name>A0AAV8WSQ6_9CUCU</name>
<dbReference type="Proteomes" id="UP001162156">
    <property type="component" value="Unassembled WGS sequence"/>
</dbReference>
<gene>
    <name evidence="1" type="ORF">NQ314_017859</name>
</gene>
<comment type="caution">
    <text evidence="1">The sequence shown here is derived from an EMBL/GenBank/DDBJ whole genome shotgun (WGS) entry which is preliminary data.</text>
</comment>
<sequence>MLLLAYISSTSSSLEIENVKPISPQSCYFEVGRKNKKSKVDPVEMAFNRMNASIREITQIVAAPKLPEENDADECIGKLVTAELKKTTEPKKNILKQKLMSLLYSWDTT</sequence>
<accession>A0AAV8WSQ6</accession>
<evidence type="ECO:0000313" key="1">
    <source>
        <dbReference type="EMBL" id="KAJ8929448.1"/>
    </source>
</evidence>
<proteinExistence type="predicted"/>
<dbReference type="EMBL" id="JANEYF010005001">
    <property type="protein sequence ID" value="KAJ8929448.1"/>
    <property type="molecule type" value="Genomic_DNA"/>
</dbReference>
<protein>
    <submittedName>
        <fullName evidence="1">Uncharacterized protein</fullName>
    </submittedName>
</protein>
<evidence type="ECO:0000313" key="2">
    <source>
        <dbReference type="Proteomes" id="UP001162156"/>
    </source>
</evidence>